<organism evidence="2 3">
    <name type="scientific">Thalassorhabdomicrobium marinisediminis</name>
    <dbReference type="NCBI Taxonomy" id="2170577"/>
    <lineage>
        <taxon>Bacteria</taxon>
        <taxon>Pseudomonadati</taxon>
        <taxon>Pseudomonadota</taxon>
        <taxon>Alphaproteobacteria</taxon>
        <taxon>Rhodobacterales</taxon>
        <taxon>Paracoccaceae</taxon>
        <taxon>Thalassorhabdomicrobium</taxon>
    </lineage>
</organism>
<gene>
    <name evidence="2" type="ORF">DC363_00910</name>
</gene>
<dbReference type="Proteomes" id="UP000244817">
    <property type="component" value="Unassembled WGS sequence"/>
</dbReference>
<dbReference type="AlphaFoldDB" id="A0A2T7G0Y6"/>
<dbReference type="EMBL" id="QCYG01000001">
    <property type="protein sequence ID" value="PVA08093.1"/>
    <property type="molecule type" value="Genomic_DNA"/>
</dbReference>
<protein>
    <recommendedName>
        <fullName evidence="4">ABC-type transport auxiliary lipoprotein component domain-containing protein</fullName>
    </recommendedName>
</protein>
<dbReference type="RefSeq" id="WP_108639247.1">
    <property type="nucleotide sequence ID" value="NZ_QCYG01000001.1"/>
</dbReference>
<name>A0A2T7G0Y6_9RHOB</name>
<accession>A0A2T7G0Y6</accession>
<sequence>MKHLKYIALATLVTGLSACSTVDIVSRNTAFQGTPVATAAPQQIVRDYRVQSVRFAVPEDLTVSEANSYYPIADIVWRGDPLGDRGAQIAEIFETSIDGAGAALDGATPVTVDVVLARFHSLTERTRYSVGGTHSIKFDLTVRHARTGAVLEPTRRIVADFPALGGSAAMAAEGAGQTQKVRIISRLTSLFRQELSGVSETGPAAGTDA</sequence>
<evidence type="ECO:0000256" key="1">
    <source>
        <dbReference type="SAM" id="SignalP"/>
    </source>
</evidence>
<reference evidence="2 3" key="1">
    <citation type="submission" date="2018-04" db="EMBL/GenBank/DDBJ databases">
        <title>Pelagivirga bohaiensis gen. nov., sp. nov., a bacterium isolated from the Bohai Sea.</title>
        <authorList>
            <person name="Ji X."/>
        </authorList>
    </citation>
    <scope>NUCLEOTIDE SEQUENCE [LARGE SCALE GENOMIC DNA]</scope>
    <source>
        <strain evidence="2 3">BH-SD16</strain>
    </source>
</reference>
<dbReference type="Pfam" id="PF20569">
    <property type="entry name" value="DUF6778"/>
    <property type="match status" value="1"/>
</dbReference>
<dbReference type="PROSITE" id="PS51257">
    <property type="entry name" value="PROKAR_LIPOPROTEIN"/>
    <property type="match status" value="1"/>
</dbReference>
<keyword evidence="1" id="KW-0732">Signal</keyword>
<comment type="caution">
    <text evidence="2">The sequence shown here is derived from an EMBL/GenBank/DDBJ whole genome shotgun (WGS) entry which is preliminary data.</text>
</comment>
<proteinExistence type="predicted"/>
<dbReference type="OrthoDB" id="7836640at2"/>
<evidence type="ECO:0000313" key="2">
    <source>
        <dbReference type="EMBL" id="PVA08093.1"/>
    </source>
</evidence>
<keyword evidence="3" id="KW-1185">Reference proteome</keyword>
<dbReference type="InterPro" id="IPR046705">
    <property type="entry name" value="DUF6778"/>
</dbReference>
<feature type="chain" id="PRO_5015656402" description="ABC-type transport auxiliary lipoprotein component domain-containing protein" evidence="1">
    <location>
        <begin position="19"/>
        <end position="209"/>
    </location>
</feature>
<evidence type="ECO:0000313" key="3">
    <source>
        <dbReference type="Proteomes" id="UP000244817"/>
    </source>
</evidence>
<feature type="signal peptide" evidence="1">
    <location>
        <begin position="1"/>
        <end position="18"/>
    </location>
</feature>
<evidence type="ECO:0008006" key="4">
    <source>
        <dbReference type="Google" id="ProtNLM"/>
    </source>
</evidence>